<accession>A0A286RLF9</accession>
<keyword evidence="10" id="KW-1185">Reference proteome</keyword>
<evidence type="ECO:0000313" key="9">
    <source>
        <dbReference type="EMBL" id="ASV76809.1"/>
    </source>
</evidence>
<evidence type="ECO:0000256" key="5">
    <source>
        <dbReference type="ARBA" id="ARBA00022801"/>
    </source>
</evidence>
<dbReference type="PANTHER" id="PTHR45953">
    <property type="entry name" value="IDURONATE 2-SULFATASE"/>
    <property type="match status" value="1"/>
</dbReference>
<dbReference type="InterPro" id="IPR017850">
    <property type="entry name" value="Alkaline_phosphatase_core_sf"/>
</dbReference>
<comment type="cofactor">
    <cofactor evidence="1">
        <name>Ca(2+)</name>
        <dbReference type="ChEBI" id="CHEBI:29108"/>
    </cofactor>
</comment>
<evidence type="ECO:0000256" key="1">
    <source>
        <dbReference type="ARBA" id="ARBA00001913"/>
    </source>
</evidence>
<keyword evidence="6" id="KW-0106">Calcium</keyword>
<gene>
    <name evidence="9" type="ORF">THTE_4208</name>
</gene>
<protein>
    <submittedName>
        <fullName evidence="9">Choline-sulfatase</fullName>
        <ecNumber evidence="9">3.1.6.6</ecNumber>
    </submittedName>
</protein>
<dbReference type="Proteomes" id="UP000215086">
    <property type="component" value="Chromosome"/>
</dbReference>
<dbReference type="InterPro" id="IPR000917">
    <property type="entry name" value="Sulfatase_N"/>
</dbReference>
<dbReference type="RefSeq" id="WP_207651733.1">
    <property type="nucleotide sequence ID" value="NZ_CP018477.1"/>
</dbReference>
<sequence>MVSGRSVALLVLGMGWMWVFQTSGFGEAPSAPSKPNVLFIAIDDLNDWTGFLGGHPQAKTPNLDALAKRGMIFTRAYCTAPACNPSRTSLLCGVLPSSSGVYHNDNPWRPQLPDTITVFQHFMAHGYKVYGGGKLFHNVFNDPQSWEVYWDRPGDPVPPNRPLNGIPNAAQFDWGPLDVDDAAMGDTKLSDWAIEFLGQKHDRPFFLAVGYIRPHLPWYVPRPYFDDFPLANIVLPQVKEDDLDDVPPLGKKIANPQGDHARVLATHNWEKAVQGYLASIEFVDRQVGRLLDAFQKSPYATNTIVVVWGDHGWHLGEKLHWRKFTLWEEATRVPLIICAPGVTQPGSQCHRTVSLLDLYPTLCELCDLPIPAHVEGRSIVPLLKQPDAPWDRPVVTTHGYMNHAVRSERWRYIRYSDGTEELYDHEKDPMEWTNLASDPAYAEVKAELAKWLPKVNKPEGPKAKPQSNQRRGRGTLPAESASWPEGLRAYFAQEWFGEFQP</sequence>
<feature type="domain" description="Sulfatase N-terminal" evidence="8">
    <location>
        <begin position="35"/>
        <end position="366"/>
    </location>
</feature>
<proteinExistence type="inferred from homology"/>
<evidence type="ECO:0000256" key="7">
    <source>
        <dbReference type="SAM" id="MobiDB-lite"/>
    </source>
</evidence>
<feature type="region of interest" description="Disordered" evidence="7">
    <location>
        <begin position="454"/>
        <end position="480"/>
    </location>
</feature>
<dbReference type="SUPFAM" id="SSF53649">
    <property type="entry name" value="Alkaline phosphatase-like"/>
    <property type="match status" value="1"/>
</dbReference>
<dbReference type="AlphaFoldDB" id="A0A286RLF9"/>
<evidence type="ECO:0000256" key="4">
    <source>
        <dbReference type="ARBA" id="ARBA00022729"/>
    </source>
</evidence>
<evidence type="ECO:0000313" key="10">
    <source>
        <dbReference type="Proteomes" id="UP000215086"/>
    </source>
</evidence>
<dbReference type="GO" id="GO:0005737">
    <property type="term" value="C:cytoplasm"/>
    <property type="evidence" value="ECO:0007669"/>
    <property type="project" value="TreeGrafter"/>
</dbReference>
<dbReference type="EC" id="3.1.6.6" evidence="9"/>
<reference evidence="9 10" key="1">
    <citation type="journal article" name="Front. Microbiol.">
        <title>Sugar Metabolism of the First Thermophilic Planctomycete Thermogutta terrifontis: Comparative Genomic and Transcriptomic Approaches.</title>
        <authorList>
            <person name="Elcheninov A.G."/>
            <person name="Menzel P."/>
            <person name="Gudbergsdottir S.R."/>
            <person name="Slesarev A.I."/>
            <person name="Kadnikov V.V."/>
            <person name="Krogh A."/>
            <person name="Bonch-Osmolovskaya E.A."/>
            <person name="Peng X."/>
            <person name="Kublanov I.V."/>
        </authorList>
    </citation>
    <scope>NUCLEOTIDE SEQUENCE [LARGE SCALE GENOMIC DNA]</scope>
    <source>
        <strain evidence="9 10">R1</strain>
    </source>
</reference>
<evidence type="ECO:0000259" key="8">
    <source>
        <dbReference type="Pfam" id="PF00884"/>
    </source>
</evidence>
<dbReference type="InterPro" id="IPR035874">
    <property type="entry name" value="IDS"/>
</dbReference>
<dbReference type="CDD" id="cd16030">
    <property type="entry name" value="iduronate-2-sulfatase"/>
    <property type="match status" value="1"/>
</dbReference>
<organism evidence="9 10">
    <name type="scientific">Thermogutta terrifontis</name>
    <dbReference type="NCBI Taxonomy" id="1331910"/>
    <lineage>
        <taxon>Bacteria</taxon>
        <taxon>Pseudomonadati</taxon>
        <taxon>Planctomycetota</taxon>
        <taxon>Planctomycetia</taxon>
        <taxon>Pirellulales</taxon>
        <taxon>Thermoguttaceae</taxon>
        <taxon>Thermogutta</taxon>
    </lineage>
</organism>
<comment type="similarity">
    <text evidence="2">Belongs to the sulfatase family.</text>
</comment>
<evidence type="ECO:0000256" key="2">
    <source>
        <dbReference type="ARBA" id="ARBA00008779"/>
    </source>
</evidence>
<keyword evidence="3" id="KW-0479">Metal-binding</keyword>
<evidence type="ECO:0000256" key="3">
    <source>
        <dbReference type="ARBA" id="ARBA00022723"/>
    </source>
</evidence>
<evidence type="ECO:0000256" key="6">
    <source>
        <dbReference type="ARBA" id="ARBA00022837"/>
    </source>
</evidence>
<dbReference type="Gene3D" id="3.40.720.10">
    <property type="entry name" value="Alkaline Phosphatase, subunit A"/>
    <property type="match status" value="1"/>
</dbReference>
<name>A0A286RLF9_9BACT</name>
<dbReference type="KEGG" id="ttf:THTE_4208"/>
<dbReference type="PANTHER" id="PTHR45953:SF1">
    <property type="entry name" value="IDURONATE 2-SULFATASE"/>
    <property type="match status" value="1"/>
</dbReference>
<dbReference type="GO" id="GO:0046872">
    <property type="term" value="F:metal ion binding"/>
    <property type="evidence" value="ECO:0007669"/>
    <property type="project" value="UniProtKB-KW"/>
</dbReference>
<keyword evidence="5 9" id="KW-0378">Hydrolase</keyword>
<dbReference type="EMBL" id="CP018477">
    <property type="protein sequence ID" value="ASV76809.1"/>
    <property type="molecule type" value="Genomic_DNA"/>
</dbReference>
<dbReference type="Pfam" id="PF00884">
    <property type="entry name" value="Sulfatase"/>
    <property type="match status" value="1"/>
</dbReference>
<dbReference type="GO" id="GO:0004423">
    <property type="term" value="F:iduronate-2-sulfatase activity"/>
    <property type="evidence" value="ECO:0007669"/>
    <property type="project" value="InterPro"/>
</dbReference>
<dbReference type="GO" id="GO:0047753">
    <property type="term" value="F:choline-sulfatase activity"/>
    <property type="evidence" value="ECO:0007669"/>
    <property type="project" value="UniProtKB-EC"/>
</dbReference>
<keyword evidence="4" id="KW-0732">Signal</keyword>